<dbReference type="InterPro" id="IPR016166">
    <property type="entry name" value="FAD-bd_PCMH"/>
</dbReference>
<dbReference type="Gene3D" id="3.30.465.10">
    <property type="match status" value="1"/>
</dbReference>
<dbReference type="Proteomes" id="UP000292445">
    <property type="component" value="Unassembled WGS sequence"/>
</dbReference>
<evidence type="ECO:0000313" key="5">
    <source>
        <dbReference type="EMBL" id="RZS80798.1"/>
    </source>
</evidence>
<keyword evidence="3" id="KW-0560">Oxidoreductase</keyword>
<dbReference type="InterPro" id="IPR016169">
    <property type="entry name" value="FAD-bd_PCMH_sub2"/>
</dbReference>
<evidence type="ECO:0000256" key="2">
    <source>
        <dbReference type="ARBA" id="ARBA00022827"/>
    </source>
</evidence>
<dbReference type="RefSeq" id="WP_130358421.1">
    <property type="nucleotide sequence ID" value="NZ_SGXC01000002.1"/>
</dbReference>
<organism evidence="5 6">
    <name type="scientific">Pigmentiphaga kullae</name>
    <dbReference type="NCBI Taxonomy" id="151784"/>
    <lineage>
        <taxon>Bacteria</taxon>
        <taxon>Pseudomonadati</taxon>
        <taxon>Pseudomonadota</taxon>
        <taxon>Betaproteobacteria</taxon>
        <taxon>Burkholderiales</taxon>
        <taxon>Alcaligenaceae</taxon>
        <taxon>Pigmentiphaga</taxon>
    </lineage>
</organism>
<dbReference type="InterPro" id="IPR002346">
    <property type="entry name" value="Mopterin_DH_FAD-bd"/>
</dbReference>
<gene>
    <name evidence="5" type="ORF">EV675_3411</name>
</gene>
<keyword evidence="6" id="KW-1185">Reference proteome</keyword>
<dbReference type="PANTHER" id="PTHR42659">
    <property type="entry name" value="XANTHINE DEHYDROGENASE SUBUNIT C-RELATED"/>
    <property type="match status" value="1"/>
</dbReference>
<dbReference type="GO" id="GO:0071949">
    <property type="term" value="F:FAD binding"/>
    <property type="evidence" value="ECO:0007669"/>
    <property type="project" value="InterPro"/>
</dbReference>
<dbReference type="InterPro" id="IPR005107">
    <property type="entry name" value="CO_DH_flav_C"/>
</dbReference>
<evidence type="ECO:0000256" key="1">
    <source>
        <dbReference type="ARBA" id="ARBA00022630"/>
    </source>
</evidence>
<protein>
    <submittedName>
        <fullName evidence="5">2-furoyl-CoA dehydrogenase FAD binding subunit</fullName>
    </submittedName>
</protein>
<evidence type="ECO:0000259" key="4">
    <source>
        <dbReference type="PROSITE" id="PS51387"/>
    </source>
</evidence>
<keyword evidence="2" id="KW-0274">FAD</keyword>
<dbReference type="SUPFAM" id="SSF55447">
    <property type="entry name" value="CO dehydrogenase flavoprotein C-terminal domain-like"/>
    <property type="match status" value="1"/>
</dbReference>
<evidence type="ECO:0000256" key="3">
    <source>
        <dbReference type="ARBA" id="ARBA00023002"/>
    </source>
</evidence>
<comment type="caution">
    <text evidence="5">The sequence shown here is derived from an EMBL/GenBank/DDBJ whole genome shotgun (WGS) entry which is preliminary data.</text>
</comment>
<dbReference type="InterPro" id="IPR016167">
    <property type="entry name" value="FAD-bd_PCMH_sub1"/>
</dbReference>
<dbReference type="Gene3D" id="3.30.43.10">
    <property type="entry name" value="Uridine Diphospho-n-acetylenolpyruvylglucosamine Reductase, domain 2"/>
    <property type="match status" value="1"/>
</dbReference>
<dbReference type="SUPFAM" id="SSF56176">
    <property type="entry name" value="FAD-binding/transporter-associated domain-like"/>
    <property type="match status" value="1"/>
</dbReference>
<dbReference type="GO" id="GO:0016491">
    <property type="term" value="F:oxidoreductase activity"/>
    <property type="evidence" value="ECO:0007669"/>
    <property type="project" value="UniProtKB-KW"/>
</dbReference>
<evidence type="ECO:0000313" key="6">
    <source>
        <dbReference type="Proteomes" id="UP000292445"/>
    </source>
</evidence>
<dbReference type="OrthoDB" id="9793944at2"/>
<reference evidence="5 6" key="1">
    <citation type="submission" date="2019-02" db="EMBL/GenBank/DDBJ databases">
        <title>Genomic Encyclopedia of Type Strains, Phase IV (KMG-IV): sequencing the most valuable type-strain genomes for metagenomic binning, comparative biology and taxonomic classification.</title>
        <authorList>
            <person name="Goeker M."/>
        </authorList>
    </citation>
    <scope>NUCLEOTIDE SEQUENCE [LARGE SCALE GENOMIC DNA]</scope>
    <source>
        <strain evidence="5 6">K24</strain>
    </source>
</reference>
<dbReference type="PANTHER" id="PTHR42659:SF2">
    <property type="entry name" value="XANTHINE DEHYDROGENASE SUBUNIT C-RELATED"/>
    <property type="match status" value="1"/>
</dbReference>
<dbReference type="InterPro" id="IPR036318">
    <property type="entry name" value="FAD-bd_PCMH-like_sf"/>
</dbReference>
<sequence length="279" mass="29900">MKPAAFDYVRLEDEAQACDLLARHGDEARILAGGQSLITVLNMRLAQPSVLLDVSRCKALDYVKVTDRMLEVGAAATQASVEWRPDLAGEVPLLACAFPYISHFQVRNRGTVCGSVAHADPSAELPLCLALLGGEVVLSSRRGRRTLAARDFFQGMLTTARAGDELIACVRYPLGVAGTGYAFEEFSLRHGDFAIAACAAAVSRDAIRLGVGGVADRPTVVQWPRLPKPELETAINDFAWTLGAQDDAHASAAYRRRLVRQLAARAIATAASRAQGDTP</sequence>
<name>A0A4Q7NCN5_9BURK</name>
<dbReference type="SMART" id="SM01092">
    <property type="entry name" value="CO_deh_flav_C"/>
    <property type="match status" value="1"/>
</dbReference>
<dbReference type="InterPro" id="IPR036683">
    <property type="entry name" value="CO_DH_flav_C_dom_sf"/>
</dbReference>
<dbReference type="EMBL" id="SGXC01000002">
    <property type="protein sequence ID" value="RZS80798.1"/>
    <property type="molecule type" value="Genomic_DNA"/>
</dbReference>
<dbReference type="Gene3D" id="3.30.390.50">
    <property type="entry name" value="CO dehydrogenase flavoprotein, C-terminal domain"/>
    <property type="match status" value="1"/>
</dbReference>
<keyword evidence="1" id="KW-0285">Flavoprotein</keyword>
<accession>A0A4Q7NCN5</accession>
<feature type="domain" description="FAD-binding PCMH-type" evidence="4">
    <location>
        <begin position="1"/>
        <end position="177"/>
    </location>
</feature>
<dbReference type="InterPro" id="IPR051312">
    <property type="entry name" value="Diverse_Substr_Oxidored"/>
</dbReference>
<dbReference type="PROSITE" id="PS51387">
    <property type="entry name" value="FAD_PCMH"/>
    <property type="match status" value="1"/>
</dbReference>
<proteinExistence type="predicted"/>
<dbReference type="AlphaFoldDB" id="A0A4Q7NCN5"/>
<dbReference type="Pfam" id="PF00941">
    <property type="entry name" value="FAD_binding_5"/>
    <property type="match status" value="1"/>
</dbReference>